<gene>
    <name evidence="3" type="ORF">J2S41_003642</name>
</gene>
<evidence type="ECO:0000256" key="2">
    <source>
        <dbReference type="SAM" id="Phobius"/>
    </source>
</evidence>
<dbReference type="AlphaFoldDB" id="A0AAE3YR81"/>
<keyword evidence="4" id="KW-1185">Reference proteome</keyword>
<name>A0AAE3YR81_9ACTN</name>
<protein>
    <recommendedName>
        <fullName evidence="5">Tetratricopeptide repeat protein</fullName>
    </recommendedName>
</protein>
<feature type="compositionally biased region" description="Low complexity" evidence="1">
    <location>
        <begin position="281"/>
        <end position="293"/>
    </location>
</feature>
<evidence type="ECO:0008006" key="5">
    <source>
        <dbReference type="Google" id="ProtNLM"/>
    </source>
</evidence>
<feature type="compositionally biased region" description="Low complexity" evidence="1">
    <location>
        <begin position="261"/>
        <end position="273"/>
    </location>
</feature>
<keyword evidence="2" id="KW-0812">Transmembrane</keyword>
<dbReference type="Proteomes" id="UP001183643">
    <property type="component" value="Unassembled WGS sequence"/>
</dbReference>
<keyword evidence="2" id="KW-1133">Transmembrane helix</keyword>
<evidence type="ECO:0000313" key="3">
    <source>
        <dbReference type="EMBL" id="MDR7276864.1"/>
    </source>
</evidence>
<sequence>MRSYPEARQQAQQLADSGDLAGAQALLTRVVDQARPGLAAGGPELLATMRQLAGLHVQAGDHPGARRLLEEAYAAGQQRSQPADPVMVLLAYDLAVVADELANRLVARRNFALVAEHGPAALGESHPAVVHARGYVSDGTPAAAENAVPAASMPASGAAVPGGEPPTEPMPLGQPVSGAPAPDGEAPTAPVPLGQSAPGAPAPGGEAPTTALPPFAVPAPSQPVSGVPGYGQPVSGGPGSGQPVSGVPGYGQPVSGGPGSGQPVSGVPGYGQPVSGGPGSGQPVSGVPGYGQPVSGGPGSGQPVSGVPGYGPPGPGMPGYGQPVSGTPGYGPPVSGPGYGQPVSGAPDYGQPMYGGAGYGQPVSGAPGFGQPVSGVPGYGPPVSGASGYGPPIFGAPAAKRPSRMPWVIAAAAVVFAVIMLVVVLVRPGADPNSPVADATGQPTPPAAVTAIVAPKDGDGVSRDFTVSFTLSPEDATSTTTKLALTVCVKEWCFLDGPVVVKNGVAEDYSVTLGPKDGEGIGEKWTVRIDRLTLAEFESLRKHKQDATNDGTWGNGVTTPVERLNATPVSSVVVTKTS</sequence>
<feature type="compositionally biased region" description="Low complexity" evidence="1">
    <location>
        <begin position="241"/>
        <end position="253"/>
    </location>
</feature>
<dbReference type="InterPro" id="IPR011990">
    <property type="entry name" value="TPR-like_helical_dom_sf"/>
</dbReference>
<organism evidence="3 4">
    <name type="scientific">Catenuloplanes atrovinosus</name>
    <dbReference type="NCBI Taxonomy" id="137266"/>
    <lineage>
        <taxon>Bacteria</taxon>
        <taxon>Bacillati</taxon>
        <taxon>Actinomycetota</taxon>
        <taxon>Actinomycetes</taxon>
        <taxon>Micromonosporales</taxon>
        <taxon>Micromonosporaceae</taxon>
        <taxon>Catenuloplanes</taxon>
    </lineage>
</organism>
<keyword evidence="2" id="KW-0472">Membrane</keyword>
<feature type="region of interest" description="Disordered" evidence="1">
    <location>
        <begin position="150"/>
        <end position="347"/>
    </location>
</feature>
<proteinExistence type="predicted"/>
<dbReference type="Gene3D" id="1.25.40.10">
    <property type="entry name" value="Tetratricopeptide repeat domain"/>
    <property type="match status" value="1"/>
</dbReference>
<accession>A0AAE3YR81</accession>
<reference evidence="3" key="1">
    <citation type="submission" date="2023-07" db="EMBL/GenBank/DDBJ databases">
        <title>Sequencing the genomes of 1000 actinobacteria strains.</title>
        <authorList>
            <person name="Klenk H.-P."/>
        </authorList>
    </citation>
    <scope>NUCLEOTIDE SEQUENCE</scope>
    <source>
        <strain evidence="3">DSM 44707</strain>
    </source>
</reference>
<feature type="compositionally biased region" description="Low complexity" evidence="1">
    <location>
        <begin position="192"/>
        <end position="214"/>
    </location>
</feature>
<comment type="caution">
    <text evidence="3">The sequence shown here is derived from an EMBL/GenBank/DDBJ whole genome shotgun (WGS) entry which is preliminary data.</text>
</comment>
<dbReference type="EMBL" id="JAVDYB010000001">
    <property type="protein sequence ID" value="MDR7276864.1"/>
    <property type="molecule type" value="Genomic_DNA"/>
</dbReference>
<feature type="transmembrane region" description="Helical" evidence="2">
    <location>
        <begin position="407"/>
        <end position="426"/>
    </location>
</feature>
<dbReference type="RefSeq" id="WP_310369076.1">
    <property type="nucleotide sequence ID" value="NZ_JAVDYB010000001.1"/>
</dbReference>
<evidence type="ECO:0000256" key="1">
    <source>
        <dbReference type="SAM" id="MobiDB-lite"/>
    </source>
</evidence>
<evidence type="ECO:0000313" key="4">
    <source>
        <dbReference type="Proteomes" id="UP001183643"/>
    </source>
</evidence>
<feature type="compositionally biased region" description="Low complexity" evidence="1">
    <location>
        <begin position="222"/>
        <end position="233"/>
    </location>
</feature>